<dbReference type="PANTHER" id="PTHR36350">
    <property type="entry name" value="TRANSMEMBRANE PROTEIN"/>
    <property type="match status" value="1"/>
</dbReference>
<sequence>MEATLAASVPIHGGRSSLSRHRISMKPHFYSPKTLLRFPASRLSRATMAVSSTESNPLRAAASGAVVLAALLSAAFRPPLARADPSAATPPAVEVPADTESDPSVASQLLRSLLFRKLESGDDSEALAAIGQLISAHPDETEWKLLAARLFRETGEVAESRRLHEEILAVDPLSFEALFENAVLLDRCGEGDAAIERLEQELYLAKEEQPEKVARGARLIMAQMEFLQKKPEAALSSYEELAKEDPDDYRPYFCQGVICSSLNRNEEAREKFSKRLKVDRFTEAQPRYKFSTECQEGTKEGTSGSIGEGTVEREGTAEGEGDPVEESTGIAICDGTSICVCDGTDIGVCDDVT</sequence>
<dbReference type="PANTHER" id="PTHR36350:SF3">
    <property type="entry name" value="TRANSMEMBRANE PROTEIN"/>
    <property type="match status" value="1"/>
</dbReference>
<evidence type="ECO:0000313" key="2">
    <source>
        <dbReference type="EMBL" id="KAG6518490.1"/>
    </source>
</evidence>
<feature type="region of interest" description="Disordered" evidence="1">
    <location>
        <begin position="293"/>
        <end position="325"/>
    </location>
</feature>
<proteinExistence type="predicted"/>
<reference evidence="2 3" key="1">
    <citation type="submission" date="2020-08" db="EMBL/GenBank/DDBJ databases">
        <title>Plant Genome Project.</title>
        <authorList>
            <person name="Zhang R.-G."/>
        </authorList>
    </citation>
    <scope>NUCLEOTIDE SEQUENCE [LARGE SCALE GENOMIC DNA]</scope>
    <source>
        <tissue evidence="2">Rhizome</tissue>
    </source>
</reference>
<dbReference type="EMBL" id="JACMSC010000006">
    <property type="protein sequence ID" value="KAG6518490.1"/>
    <property type="molecule type" value="Genomic_DNA"/>
</dbReference>
<protein>
    <recommendedName>
        <fullName evidence="4">Protein SLOW GREEN 1, chloroplastic</fullName>
    </recommendedName>
</protein>
<comment type="caution">
    <text evidence="2">The sequence shown here is derived from an EMBL/GenBank/DDBJ whole genome shotgun (WGS) entry which is preliminary data.</text>
</comment>
<evidence type="ECO:0000256" key="1">
    <source>
        <dbReference type="SAM" id="MobiDB-lite"/>
    </source>
</evidence>
<name>A0A8J5H8X1_ZINOF</name>
<dbReference type="AlphaFoldDB" id="A0A8J5H8X1"/>
<feature type="region of interest" description="Disordered" evidence="1">
    <location>
        <begin position="82"/>
        <end position="101"/>
    </location>
</feature>
<dbReference type="Pfam" id="PF13432">
    <property type="entry name" value="TPR_16"/>
    <property type="match status" value="1"/>
</dbReference>
<feature type="compositionally biased region" description="Polar residues" evidence="1">
    <location>
        <begin position="293"/>
        <end position="305"/>
    </location>
</feature>
<dbReference type="SUPFAM" id="SSF48452">
    <property type="entry name" value="TPR-like"/>
    <property type="match status" value="1"/>
</dbReference>
<dbReference type="Gene3D" id="1.25.40.10">
    <property type="entry name" value="Tetratricopeptide repeat domain"/>
    <property type="match status" value="2"/>
</dbReference>
<organism evidence="2 3">
    <name type="scientific">Zingiber officinale</name>
    <name type="common">Ginger</name>
    <name type="synonym">Amomum zingiber</name>
    <dbReference type="NCBI Taxonomy" id="94328"/>
    <lineage>
        <taxon>Eukaryota</taxon>
        <taxon>Viridiplantae</taxon>
        <taxon>Streptophyta</taxon>
        <taxon>Embryophyta</taxon>
        <taxon>Tracheophyta</taxon>
        <taxon>Spermatophyta</taxon>
        <taxon>Magnoliopsida</taxon>
        <taxon>Liliopsida</taxon>
        <taxon>Zingiberales</taxon>
        <taxon>Zingiberaceae</taxon>
        <taxon>Zingiber</taxon>
    </lineage>
</organism>
<dbReference type="Proteomes" id="UP000734854">
    <property type="component" value="Unassembled WGS sequence"/>
</dbReference>
<evidence type="ECO:0000313" key="3">
    <source>
        <dbReference type="Proteomes" id="UP000734854"/>
    </source>
</evidence>
<gene>
    <name evidence="2" type="ORF">ZIOFF_021965</name>
</gene>
<dbReference type="InterPro" id="IPR011990">
    <property type="entry name" value="TPR-like_helical_dom_sf"/>
</dbReference>
<evidence type="ECO:0008006" key="4">
    <source>
        <dbReference type="Google" id="ProtNLM"/>
    </source>
</evidence>
<keyword evidence="3" id="KW-1185">Reference proteome</keyword>
<accession>A0A8J5H8X1</accession>